<comment type="caution">
    <text evidence="9">The sequence shown here is derived from an EMBL/GenBank/DDBJ whole genome shotgun (WGS) entry which is preliminary data.</text>
</comment>
<dbReference type="InterPro" id="IPR039425">
    <property type="entry name" value="RNA_pol_sigma-70-like"/>
</dbReference>
<keyword evidence="4" id="KW-0238">DNA-binding</keyword>
<keyword evidence="2" id="KW-0805">Transcription regulation</keyword>
<dbReference type="SUPFAM" id="SSF88659">
    <property type="entry name" value="Sigma3 and sigma4 domains of RNA polymerase sigma factors"/>
    <property type="match status" value="1"/>
</dbReference>
<sequence length="194" mass="22382">MSSTVMEIQKRYDEISYESLFNEHSRLIYKLIINFVKSRNINLQTSEIDDIYQEIALKIFKNDYISRYNDEKSSFITWLNIICRTTAIDYYRKKLRWMESVLTDAPPRSSEGGLEAAMFSLPAGVLTDRQAEVITLFYKEGLIACEIAQRLGITPPTVRSIKFQALDRLRSHYGAAAPAPDNPEAEQTQRRKVS</sequence>
<dbReference type="Pfam" id="PF04542">
    <property type="entry name" value="Sigma70_r2"/>
    <property type="match status" value="1"/>
</dbReference>
<comment type="similarity">
    <text evidence="1">Belongs to the sigma-70 factor family. ECF subfamily.</text>
</comment>
<dbReference type="InterPro" id="IPR013325">
    <property type="entry name" value="RNA_pol_sigma_r2"/>
</dbReference>
<evidence type="ECO:0000259" key="7">
    <source>
        <dbReference type="Pfam" id="PF04542"/>
    </source>
</evidence>
<dbReference type="InterPro" id="IPR007630">
    <property type="entry name" value="RNA_pol_sigma70_r4"/>
</dbReference>
<dbReference type="InterPro" id="IPR007627">
    <property type="entry name" value="RNA_pol_sigma70_r2"/>
</dbReference>
<reference evidence="9 10" key="1">
    <citation type="submission" date="2024-08" db="EMBL/GenBank/DDBJ databases">
        <title>Sulfate-reducing bacteria isolated from formation water of the oil field in Kazakhstan and description of Pseudodesulfovibrio sp.</title>
        <authorList>
            <person name="Bidzhieva S.K."/>
            <person name="Tourova T.P."/>
            <person name="Grouzdev D.S."/>
            <person name="Beletsky A.V."/>
            <person name="Sokolova D.S."/>
            <person name="Samigullina S.R."/>
            <person name="Poltaraus A.B."/>
            <person name="Avtukh A.N."/>
            <person name="Tereshina V.M."/>
            <person name="Zhaparov N.S."/>
            <person name="Mardanov A.V."/>
            <person name="Nazina T.N."/>
        </authorList>
    </citation>
    <scope>NUCLEOTIDE SEQUENCE [LARGE SCALE GENOMIC DNA]</scope>
    <source>
        <strain evidence="9 10">9FUS</strain>
    </source>
</reference>
<dbReference type="PANTHER" id="PTHR43133:SF8">
    <property type="entry name" value="RNA POLYMERASE SIGMA FACTOR HI_1459-RELATED"/>
    <property type="match status" value="1"/>
</dbReference>
<dbReference type="InterPro" id="IPR013324">
    <property type="entry name" value="RNA_pol_sigma_r3/r4-like"/>
</dbReference>
<evidence type="ECO:0000256" key="6">
    <source>
        <dbReference type="SAM" id="MobiDB-lite"/>
    </source>
</evidence>
<dbReference type="EMBL" id="JBGLYH010000019">
    <property type="protein sequence ID" value="MEZ7196807.1"/>
    <property type="molecule type" value="Genomic_DNA"/>
</dbReference>
<gene>
    <name evidence="9" type="ORF">AB6M95_08620</name>
</gene>
<evidence type="ECO:0000256" key="1">
    <source>
        <dbReference type="ARBA" id="ARBA00010641"/>
    </source>
</evidence>
<evidence type="ECO:0000256" key="4">
    <source>
        <dbReference type="ARBA" id="ARBA00023125"/>
    </source>
</evidence>
<feature type="domain" description="RNA polymerase sigma-70 region 4" evidence="8">
    <location>
        <begin position="125"/>
        <end position="170"/>
    </location>
</feature>
<evidence type="ECO:0000259" key="8">
    <source>
        <dbReference type="Pfam" id="PF04545"/>
    </source>
</evidence>
<evidence type="ECO:0000256" key="5">
    <source>
        <dbReference type="ARBA" id="ARBA00023163"/>
    </source>
</evidence>
<dbReference type="RefSeq" id="WP_371386331.1">
    <property type="nucleotide sequence ID" value="NZ_JBGLYH010000019.1"/>
</dbReference>
<dbReference type="Gene3D" id="1.10.10.10">
    <property type="entry name" value="Winged helix-like DNA-binding domain superfamily/Winged helix DNA-binding domain"/>
    <property type="match status" value="1"/>
</dbReference>
<keyword evidence="5" id="KW-0804">Transcription</keyword>
<keyword evidence="10" id="KW-1185">Reference proteome</keyword>
<dbReference type="Proteomes" id="UP001568698">
    <property type="component" value="Unassembled WGS sequence"/>
</dbReference>
<dbReference type="InterPro" id="IPR036388">
    <property type="entry name" value="WH-like_DNA-bd_sf"/>
</dbReference>
<evidence type="ECO:0000256" key="3">
    <source>
        <dbReference type="ARBA" id="ARBA00023082"/>
    </source>
</evidence>
<evidence type="ECO:0000256" key="2">
    <source>
        <dbReference type="ARBA" id="ARBA00023015"/>
    </source>
</evidence>
<feature type="domain" description="RNA polymerase sigma-70 region 2" evidence="7">
    <location>
        <begin position="20"/>
        <end position="94"/>
    </location>
</feature>
<dbReference type="PANTHER" id="PTHR43133">
    <property type="entry name" value="RNA POLYMERASE ECF-TYPE SIGMA FACTO"/>
    <property type="match status" value="1"/>
</dbReference>
<keyword evidence="3" id="KW-0731">Sigma factor</keyword>
<proteinExistence type="inferred from homology"/>
<dbReference type="Pfam" id="PF04545">
    <property type="entry name" value="Sigma70_r4"/>
    <property type="match status" value="1"/>
</dbReference>
<accession>A0ABV4K1F4</accession>
<dbReference type="SUPFAM" id="SSF88946">
    <property type="entry name" value="Sigma2 domain of RNA polymerase sigma factors"/>
    <property type="match status" value="1"/>
</dbReference>
<feature type="region of interest" description="Disordered" evidence="6">
    <location>
        <begin position="174"/>
        <end position="194"/>
    </location>
</feature>
<evidence type="ECO:0000313" key="10">
    <source>
        <dbReference type="Proteomes" id="UP001568698"/>
    </source>
</evidence>
<dbReference type="Gene3D" id="1.10.1740.10">
    <property type="match status" value="1"/>
</dbReference>
<dbReference type="InterPro" id="IPR014284">
    <property type="entry name" value="RNA_pol_sigma-70_dom"/>
</dbReference>
<protein>
    <submittedName>
        <fullName evidence="9">RNA polymerase sigma factor</fullName>
    </submittedName>
</protein>
<dbReference type="CDD" id="cd06171">
    <property type="entry name" value="Sigma70_r4"/>
    <property type="match status" value="1"/>
</dbReference>
<evidence type="ECO:0000313" key="9">
    <source>
        <dbReference type="EMBL" id="MEZ7196807.1"/>
    </source>
</evidence>
<name>A0ABV4K1F4_9BACT</name>
<dbReference type="NCBIfam" id="TIGR02937">
    <property type="entry name" value="sigma70-ECF"/>
    <property type="match status" value="1"/>
</dbReference>
<organism evidence="9 10">
    <name type="scientific">Pseudodesulfovibrio karagichevae</name>
    <dbReference type="NCBI Taxonomy" id="3239305"/>
    <lineage>
        <taxon>Bacteria</taxon>
        <taxon>Pseudomonadati</taxon>
        <taxon>Thermodesulfobacteriota</taxon>
        <taxon>Desulfovibrionia</taxon>
        <taxon>Desulfovibrionales</taxon>
        <taxon>Desulfovibrionaceae</taxon>
    </lineage>
</organism>